<dbReference type="AlphaFoldDB" id="A0A1W2DVU7"/>
<sequence>MENHGSGCHGIYQTVFAACSSQGIMKIRHYGFLNPNSALPIEKIRELISFIHDIIALFTEITEIREPAIPGLKCSHCGHDLKFIFFVKPESRGKPG</sequence>
<evidence type="ECO:0000313" key="1">
    <source>
        <dbReference type="EMBL" id="SMD01594.1"/>
    </source>
</evidence>
<name>A0A1W2DVU7_9BACT</name>
<evidence type="ECO:0000313" key="2">
    <source>
        <dbReference type="Proteomes" id="UP000192418"/>
    </source>
</evidence>
<keyword evidence="2" id="KW-1185">Reference proteome</keyword>
<reference evidence="1 2" key="1">
    <citation type="submission" date="2017-04" db="EMBL/GenBank/DDBJ databases">
        <authorList>
            <person name="Afonso C.L."/>
            <person name="Miller P.J."/>
            <person name="Scott M.A."/>
            <person name="Spackman E."/>
            <person name="Goraichik I."/>
            <person name="Dimitrov K.M."/>
            <person name="Suarez D.L."/>
            <person name="Swayne D.E."/>
        </authorList>
    </citation>
    <scope>NUCLEOTIDE SEQUENCE [LARGE SCALE GENOMIC DNA]</scope>
    <source>
        <strain evidence="1 2">DSM 3385</strain>
    </source>
</reference>
<dbReference type="Proteomes" id="UP000192418">
    <property type="component" value="Unassembled WGS sequence"/>
</dbReference>
<protein>
    <recommendedName>
        <fullName evidence="3">Transposase</fullName>
    </recommendedName>
</protein>
<organism evidence="1 2">
    <name type="scientific">Desulfocicer vacuolatum DSM 3385</name>
    <dbReference type="NCBI Taxonomy" id="1121400"/>
    <lineage>
        <taxon>Bacteria</taxon>
        <taxon>Pseudomonadati</taxon>
        <taxon>Thermodesulfobacteriota</taxon>
        <taxon>Desulfobacteria</taxon>
        <taxon>Desulfobacterales</taxon>
        <taxon>Desulfobacteraceae</taxon>
        <taxon>Desulfocicer</taxon>
    </lineage>
</organism>
<gene>
    <name evidence="1" type="ORF">SAMN02746065_12112</name>
</gene>
<accession>A0A1W2DVU7</accession>
<dbReference type="EMBL" id="FWXY01000021">
    <property type="protein sequence ID" value="SMD01594.1"/>
    <property type="molecule type" value="Genomic_DNA"/>
</dbReference>
<evidence type="ECO:0008006" key="3">
    <source>
        <dbReference type="Google" id="ProtNLM"/>
    </source>
</evidence>
<proteinExistence type="predicted"/>